<evidence type="ECO:0000259" key="1">
    <source>
        <dbReference type="PROSITE" id="PS51332"/>
    </source>
</evidence>
<dbReference type="EMBL" id="CP102290">
    <property type="protein sequence ID" value="UWP61021.1"/>
    <property type="molecule type" value="Genomic_DNA"/>
</dbReference>
<evidence type="ECO:0000313" key="2">
    <source>
        <dbReference type="EMBL" id="UWP61021.1"/>
    </source>
</evidence>
<gene>
    <name evidence="2" type="ORF">NQ502_08330</name>
</gene>
<name>A0ABY5VLC6_9FIRM</name>
<dbReference type="RefSeq" id="WP_169579932.1">
    <property type="nucleotide sequence ID" value="NZ_CABLBR010000036.1"/>
</dbReference>
<sequence>MATLEYIRGLKPAPHADGRELVKKGIEIGNSFEAPLTWYEGYANHMEFKKACQREGRIYWCLLMGLATLADEVDAVKQIYEFQERTGFKLGSMLHIPSGNVALPKEYRENAPKTTSFMLESLEDWMALRNAAPIDISLNDHHLVCPNSIETTVNALKAGAVRVGSFGQFLWDYPGFTDDVKRYSDMVTSLGIMASKRDDMFAVETYLDDSFPGYFMDCASYVGYALLEHYICTKLCGARYVISFGGLLSEGNTRIAVALALHELMSTEEQPVLTYINGSTNMQWDHDIHGNYGFAAQEMLLEICAEKKFHMALAINPVSITEKIAVPTLQELLDIYSCGKRVEEKADEWMPLIDWTPIIEMKDVMVKEAKTYFHNAMSAFKEAGIDTEDPLEMLLLLKKFAPQKLEKAFHSSTVNGQNEEVIPFYPTVLGRQTNEMRDEIIQELKEEGLAGSLAGKKIVIASGDAHAYGLQLVDGVLREMGAVTINIGVDMDPIDLLDAADEDGTPYVGVSCHNGQALDYGKQLLELARERGREYIFFMGGKLNTILPGDAEPTEVGPMLCDMGIQGDNDIKTTVVLISNHSR</sequence>
<protein>
    <submittedName>
        <fullName evidence="2">Cobalamin-dependent protein</fullName>
    </submittedName>
</protein>
<proteinExistence type="predicted"/>
<feature type="domain" description="B12-binding" evidence="1">
    <location>
        <begin position="453"/>
        <end position="583"/>
    </location>
</feature>
<dbReference type="Pfam" id="PF02310">
    <property type="entry name" value="B12-binding"/>
    <property type="match status" value="1"/>
</dbReference>
<dbReference type="Proteomes" id="UP001060164">
    <property type="component" value="Chromosome"/>
</dbReference>
<organism evidence="2 3">
    <name type="scientific">Ruminococcus gauvreauii</name>
    <dbReference type="NCBI Taxonomy" id="438033"/>
    <lineage>
        <taxon>Bacteria</taxon>
        <taxon>Bacillati</taxon>
        <taxon>Bacillota</taxon>
        <taxon>Clostridia</taxon>
        <taxon>Eubacteriales</taxon>
        <taxon>Oscillospiraceae</taxon>
        <taxon>Ruminococcus</taxon>
    </lineage>
</organism>
<keyword evidence="3" id="KW-1185">Reference proteome</keyword>
<reference evidence="2" key="1">
    <citation type="journal article" date="2022" name="Cell">
        <title>Design, construction, and in vivo augmentation of a complex gut microbiome.</title>
        <authorList>
            <person name="Cheng A.G."/>
            <person name="Ho P.Y."/>
            <person name="Aranda-Diaz A."/>
            <person name="Jain S."/>
            <person name="Yu F.B."/>
            <person name="Meng X."/>
            <person name="Wang M."/>
            <person name="Iakiviak M."/>
            <person name="Nagashima K."/>
            <person name="Zhao A."/>
            <person name="Murugkar P."/>
            <person name="Patil A."/>
            <person name="Atabakhsh K."/>
            <person name="Weakley A."/>
            <person name="Yan J."/>
            <person name="Brumbaugh A.R."/>
            <person name="Higginbottom S."/>
            <person name="Dimas A."/>
            <person name="Shiver A.L."/>
            <person name="Deutschbauer A."/>
            <person name="Neff N."/>
            <person name="Sonnenburg J.L."/>
            <person name="Huang K.C."/>
            <person name="Fischbach M.A."/>
        </authorList>
    </citation>
    <scope>NUCLEOTIDE SEQUENCE</scope>
    <source>
        <strain evidence="2">DSM 19829</strain>
    </source>
</reference>
<evidence type="ECO:0000313" key="3">
    <source>
        <dbReference type="Proteomes" id="UP001060164"/>
    </source>
</evidence>
<accession>A0ABY5VLC6</accession>
<dbReference type="InterPro" id="IPR036724">
    <property type="entry name" value="Cobalamin-bd_sf"/>
</dbReference>
<dbReference type="Gene3D" id="3.40.50.280">
    <property type="entry name" value="Cobalamin-binding domain"/>
    <property type="match status" value="1"/>
</dbReference>
<dbReference type="InterPro" id="IPR006158">
    <property type="entry name" value="Cobalamin-bd"/>
</dbReference>
<dbReference type="SUPFAM" id="SSF52242">
    <property type="entry name" value="Cobalamin (vitamin B12)-binding domain"/>
    <property type="match status" value="1"/>
</dbReference>
<dbReference type="CDD" id="cd02065">
    <property type="entry name" value="B12-binding_like"/>
    <property type="match status" value="1"/>
</dbReference>
<dbReference type="PROSITE" id="PS51332">
    <property type="entry name" value="B12_BINDING"/>
    <property type="match status" value="1"/>
</dbReference>